<feature type="signal peptide" evidence="2">
    <location>
        <begin position="1"/>
        <end position="24"/>
    </location>
</feature>
<feature type="chain" id="PRO_5041247116" description="Secreted protein" evidence="2">
    <location>
        <begin position="25"/>
        <end position="119"/>
    </location>
</feature>
<comment type="caution">
    <text evidence="3">The sequence shown here is derived from an EMBL/GenBank/DDBJ whole genome shotgun (WGS) entry which is preliminary data.</text>
</comment>
<dbReference type="Proteomes" id="UP001172159">
    <property type="component" value="Unassembled WGS sequence"/>
</dbReference>
<evidence type="ECO:0000256" key="1">
    <source>
        <dbReference type="SAM" id="Phobius"/>
    </source>
</evidence>
<keyword evidence="1" id="KW-0472">Membrane</keyword>
<name>A0AA40ERW3_9PEZI</name>
<keyword evidence="1" id="KW-0812">Transmembrane</keyword>
<keyword evidence="2" id="KW-0732">Signal</keyword>
<evidence type="ECO:0000256" key="2">
    <source>
        <dbReference type="SAM" id="SignalP"/>
    </source>
</evidence>
<organism evidence="3 4">
    <name type="scientific">Apiosordaria backusii</name>
    <dbReference type="NCBI Taxonomy" id="314023"/>
    <lineage>
        <taxon>Eukaryota</taxon>
        <taxon>Fungi</taxon>
        <taxon>Dikarya</taxon>
        <taxon>Ascomycota</taxon>
        <taxon>Pezizomycotina</taxon>
        <taxon>Sordariomycetes</taxon>
        <taxon>Sordariomycetidae</taxon>
        <taxon>Sordariales</taxon>
        <taxon>Lasiosphaeriaceae</taxon>
        <taxon>Apiosordaria</taxon>
    </lineage>
</organism>
<gene>
    <name evidence="3" type="ORF">B0T21DRAFT_87540</name>
</gene>
<feature type="transmembrane region" description="Helical" evidence="1">
    <location>
        <begin position="32"/>
        <end position="51"/>
    </location>
</feature>
<proteinExistence type="predicted"/>
<keyword evidence="1" id="KW-1133">Transmembrane helix</keyword>
<evidence type="ECO:0000313" key="4">
    <source>
        <dbReference type="Proteomes" id="UP001172159"/>
    </source>
</evidence>
<accession>A0AA40ERW3</accession>
<reference evidence="3" key="1">
    <citation type="submission" date="2023-06" db="EMBL/GenBank/DDBJ databases">
        <title>Genome-scale phylogeny and comparative genomics of the fungal order Sordariales.</title>
        <authorList>
            <consortium name="Lawrence Berkeley National Laboratory"/>
            <person name="Hensen N."/>
            <person name="Bonometti L."/>
            <person name="Westerberg I."/>
            <person name="Brannstrom I.O."/>
            <person name="Guillou S."/>
            <person name="Cros-Aarteil S."/>
            <person name="Calhoun S."/>
            <person name="Haridas S."/>
            <person name="Kuo A."/>
            <person name="Mondo S."/>
            <person name="Pangilinan J."/>
            <person name="Riley R."/>
            <person name="Labutti K."/>
            <person name="Andreopoulos B."/>
            <person name="Lipzen A."/>
            <person name="Chen C."/>
            <person name="Yanf M."/>
            <person name="Daum C."/>
            <person name="Ng V."/>
            <person name="Clum A."/>
            <person name="Steindorff A."/>
            <person name="Ohm R."/>
            <person name="Martin F."/>
            <person name="Silar P."/>
            <person name="Natvig D."/>
            <person name="Lalanne C."/>
            <person name="Gautier V."/>
            <person name="Ament-Velasquez S.L."/>
            <person name="Kruys A."/>
            <person name="Hutchinson M.I."/>
            <person name="Powell A.J."/>
            <person name="Barry K."/>
            <person name="Miller A.N."/>
            <person name="Grigoriev I.V."/>
            <person name="Debuchy R."/>
            <person name="Gladieux P."/>
            <person name="Thoren M.H."/>
            <person name="Johannesson H."/>
        </authorList>
    </citation>
    <scope>NUCLEOTIDE SEQUENCE</scope>
    <source>
        <strain evidence="3">CBS 540.89</strain>
    </source>
</reference>
<protein>
    <recommendedName>
        <fullName evidence="5">Secreted protein</fullName>
    </recommendedName>
</protein>
<keyword evidence="4" id="KW-1185">Reference proteome</keyword>
<dbReference type="EMBL" id="JAUKTV010000002">
    <property type="protein sequence ID" value="KAK0744349.1"/>
    <property type="molecule type" value="Genomic_DNA"/>
</dbReference>
<evidence type="ECO:0008006" key="5">
    <source>
        <dbReference type="Google" id="ProtNLM"/>
    </source>
</evidence>
<sequence>MMPFCLSVCLFVRCCCLLSRLAHTAERGGCLFVHILGFFFFFPCFQHRYYIYGGLQFFRMVFGWGRKVWVQGRGSLYYISFFSHEALFFSASAHVMPAKEARGDRKQYIIIGEKESGCC</sequence>
<dbReference type="AlphaFoldDB" id="A0AA40ERW3"/>
<evidence type="ECO:0000313" key="3">
    <source>
        <dbReference type="EMBL" id="KAK0744349.1"/>
    </source>
</evidence>